<feature type="transmembrane region" description="Helical" evidence="6">
    <location>
        <begin position="179"/>
        <end position="197"/>
    </location>
</feature>
<comment type="subcellular location">
    <subcellularLocation>
        <location evidence="1">Cell membrane</location>
        <topology evidence="1">Multi-pass membrane protein</topology>
    </subcellularLocation>
</comment>
<evidence type="ECO:0000313" key="9">
    <source>
        <dbReference type="Proteomes" id="UP000250796"/>
    </source>
</evidence>
<dbReference type="RefSeq" id="WP_169700483.1">
    <property type="nucleotide sequence ID" value="NZ_LS974202.1"/>
</dbReference>
<evidence type="ECO:0000256" key="2">
    <source>
        <dbReference type="ARBA" id="ARBA00022475"/>
    </source>
</evidence>
<proteinExistence type="predicted"/>
<protein>
    <submittedName>
        <fullName evidence="8">DMT(Drug/metabolite transporter) superfamily permease</fullName>
    </submittedName>
</protein>
<name>A0A7Z7PS56_9BACT</name>
<dbReference type="SUPFAM" id="SSF103481">
    <property type="entry name" value="Multidrug resistance efflux transporter EmrE"/>
    <property type="match status" value="2"/>
</dbReference>
<keyword evidence="2" id="KW-1003">Cell membrane</keyword>
<feature type="transmembrane region" description="Helical" evidence="6">
    <location>
        <begin position="120"/>
        <end position="136"/>
    </location>
</feature>
<dbReference type="Pfam" id="PF00892">
    <property type="entry name" value="EamA"/>
    <property type="match status" value="2"/>
</dbReference>
<accession>A0A7Z7PS56</accession>
<evidence type="ECO:0000256" key="4">
    <source>
        <dbReference type="ARBA" id="ARBA00022989"/>
    </source>
</evidence>
<keyword evidence="3 6" id="KW-0812">Transmembrane</keyword>
<gene>
    <name evidence="8" type="ORF">MESINF_2704</name>
</gene>
<keyword evidence="4 6" id="KW-1133">Transmembrane helix</keyword>
<keyword evidence="9" id="KW-1185">Reference proteome</keyword>
<dbReference type="InterPro" id="IPR051258">
    <property type="entry name" value="Diverse_Substrate_Transporter"/>
</dbReference>
<sequence>MSKIESKAYVNLLLVVVFWGLTFPMQKDILHGLSPVFYNVVRFSFAILLLIPLKKRLGLSFFGSGFKKGVVLGLFLSGGYVFQTWGLVFTSASKSAFITALYVAIVAILSPLIERKIPTAVQISSLAISLIGLYFLTSPDGGFNFGDFLTTICALSFALHVVLISHFTKSSGDKEMDLLLPQFMVVVLVNLLLTPFVEGSIFIDYRILLVALFTAVFATIFAVVVQLKYQRYLGSVGASLIYVGEPAFALLFAMIILGESPSRMEIVGLSLMTLGMVAGGTVSLIRKEREARE</sequence>
<evidence type="ECO:0000259" key="7">
    <source>
        <dbReference type="Pfam" id="PF00892"/>
    </source>
</evidence>
<dbReference type="InterPro" id="IPR000620">
    <property type="entry name" value="EamA_dom"/>
</dbReference>
<dbReference type="AlphaFoldDB" id="A0A7Z7PS56"/>
<feature type="domain" description="EamA" evidence="7">
    <location>
        <begin position="8"/>
        <end position="137"/>
    </location>
</feature>
<dbReference type="Proteomes" id="UP000250796">
    <property type="component" value="Chromosome MESINF"/>
</dbReference>
<dbReference type="PANTHER" id="PTHR42920:SF5">
    <property type="entry name" value="EAMA DOMAIN-CONTAINING PROTEIN"/>
    <property type="match status" value="1"/>
</dbReference>
<feature type="transmembrane region" description="Helical" evidence="6">
    <location>
        <begin position="264"/>
        <end position="285"/>
    </location>
</feature>
<feature type="transmembrane region" description="Helical" evidence="6">
    <location>
        <begin position="148"/>
        <end position="167"/>
    </location>
</feature>
<dbReference type="InterPro" id="IPR037185">
    <property type="entry name" value="EmrE-like"/>
</dbReference>
<evidence type="ECO:0000313" key="8">
    <source>
        <dbReference type="EMBL" id="SSC14144.1"/>
    </source>
</evidence>
<organism evidence="8 9">
    <name type="scientific">Mesotoga infera</name>
    <dbReference type="NCBI Taxonomy" id="1236046"/>
    <lineage>
        <taxon>Bacteria</taxon>
        <taxon>Thermotogati</taxon>
        <taxon>Thermotogota</taxon>
        <taxon>Thermotogae</taxon>
        <taxon>Kosmotogales</taxon>
        <taxon>Kosmotogaceae</taxon>
        <taxon>Mesotoga</taxon>
    </lineage>
</organism>
<dbReference type="EMBL" id="LS974202">
    <property type="protein sequence ID" value="SSC14144.1"/>
    <property type="molecule type" value="Genomic_DNA"/>
</dbReference>
<dbReference type="GO" id="GO:0005886">
    <property type="term" value="C:plasma membrane"/>
    <property type="evidence" value="ECO:0007669"/>
    <property type="project" value="UniProtKB-SubCell"/>
</dbReference>
<feature type="transmembrane region" description="Helical" evidence="6">
    <location>
        <begin position="65"/>
        <end position="83"/>
    </location>
</feature>
<dbReference type="PANTHER" id="PTHR42920">
    <property type="entry name" value="OS03G0707200 PROTEIN-RELATED"/>
    <property type="match status" value="1"/>
</dbReference>
<feature type="domain" description="EamA" evidence="7">
    <location>
        <begin position="145"/>
        <end position="277"/>
    </location>
</feature>
<feature type="transmembrane region" description="Helical" evidence="6">
    <location>
        <begin position="7"/>
        <end position="24"/>
    </location>
</feature>
<dbReference type="KEGG" id="minf:MESINF_2704"/>
<reference evidence="8 9" key="1">
    <citation type="submission" date="2017-01" db="EMBL/GenBank/DDBJ databases">
        <authorList>
            <person name="Erauso G."/>
        </authorList>
    </citation>
    <scope>NUCLEOTIDE SEQUENCE [LARGE SCALE GENOMIC DNA]</scope>
    <source>
        <strain evidence="8">MESINF1</strain>
    </source>
</reference>
<feature type="transmembrane region" description="Helical" evidence="6">
    <location>
        <begin position="232"/>
        <end position="258"/>
    </location>
</feature>
<feature type="transmembrane region" description="Helical" evidence="6">
    <location>
        <begin position="36"/>
        <end position="53"/>
    </location>
</feature>
<evidence type="ECO:0000256" key="5">
    <source>
        <dbReference type="ARBA" id="ARBA00023136"/>
    </source>
</evidence>
<evidence type="ECO:0000256" key="6">
    <source>
        <dbReference type="SAM" id="Phobius"/>
    </source>
</evidence>
<evidence type="ECO:0000256" key="3">
    <source>
        <dbReference type="ARBA" id="ARBA00022692"/>
    </source>
</evidence>
<feature type="transmembrane region" description="Helical" evidence="6">
    <location>
        <begin position="95"/>
        <end position="113"/>
    </location>
</feature>
<feature type="transmembrane region" description="Helical" evidence="6">
    <location>
        <begin position="203"/>
        <end position="225"/>
    </location>
</feature>
<evidence type="ECO:0000256" key="1">
    <source>
        <dbReference type="ARBA" id="ARBA00004651"/>
    </source>
</evidence>
<keyword evidence="5 6" id="KW-0472">Membrane</keyword>